<feature type="region of interest" description="Disordered" evidence="5">
    <location>
        <begin position="608"/>
        <end position="628"/>
    </location>
</feature>
<accession>A0A3L6GDX8</accession>
<feature type="region of interest" description="Disordered" evidence="5">
    <location>
        <begin position="543"/>
        <end position="580"/>
    </location>
</feature>
<dbReference type="GO" id="GO:0003983">
    <property type="term" value="F:UTP:glucose-1-phosphate uridylyltransferase activity"/>
    <property type="evidence" value="ECO:0007669"/>
    <property type="project" value="UniProtKB-EC"/>
</dbReference>
<feature type="domain" description="Myb/SANT-like" evidence="6">
    <location>
        <begin position="390"/>
        <end position="483"/>
    </location>
</feature>
<dbReference type="EMBL" id="NCVQ01000002">
    <property type="protein sequence ID" value="PWZ45305.1"/>
    <property type="molecule type" value="Genomic_DNA"/>
</dbReference>
<dbReference type="InterPro" id="IPR024752">
    <property type="entry name" value="Myb/SANT-like_dom"/>
</dbReference>
<organism evidence="8">
    <name type="scientific">Zea mays</name>
    <name type="common">Maize</name>
    <dbReference type="NCBI Taxonomy" id="4577"/>
    <lineage>
        <taxon>Eukaryota</taxon>
        <taxon>Viridiplantae</taxon>
        <taxon>Streptophyta</taxon>
        <taxon>Embryophyta</taxon>
        <taxon>Tracheophyta</taxon>
        <taxon>Spermatophyta</taxon>
        <taxon>Magnoliopsida</taxon>
        <taxon>Liliopsida</taxon>
        <taxon>Poales</taxon>
        <taxon>Poaceae</taxon>
        <taxon>PACMAD clade</taxon>
        <taxon>Panicoideae</taxon>
        <taxon>Andropogonodae</taxon>
        <taxon>Andropogoneae</taxon>
        <taxon>Tripsacinae</taxon>
        <taxon>Zea</taxon>
    </lineage>
</organism>
<dbReference type="FunFam" id="2.160.10.10:FF:000001">
    <property type="entry name" value="UTP--glucose-1-phosphate uridylyltransferase"/>
    <property type="match status" value="1"/>
</dbReference>
<evidence type="ECO:0000256" key="3">
    <source>
        <dbReference type="ARBA" id="ARBA00022679"/>
    </source>
</evidence>
<evidence type="ECO:0000313" key="8">
    <source>
        <dbReference type="EMBL" id="PWZ45305.1"/>
    </source>
</evidence>
<dbReference type="AlphaFoldDB" id="A0A3L6GDX8"/>
<dbReference type="Pfam" id="PF12776">
    <property type="entry name" value="Myb_DNA-bind_3"/>
    <property type="match status" value="1"/>
</dbReference>
<dbReference type="Pfam" id="PF01704">
    <property type="entry name" value="UDPGP"/>
    <property type="match status" value="1"/>
</dbReference>
<dbReference type="PANTHER" id="PTHR46250:SF15">
    <property type="entry name" value="OS01G0523800 PROTEIN"/>
    <property type="match status" value="1"/>
</dbReference>
<feature type="region of interest" description="Disordered" evidence="5">
    <location>
        <begin position="1"/>
        <end position="23"/>
    </location>
</feature>
<evidence type="ECO:0000256" key="2">
    <source>
        <dbReference type="ARBA" id="ARBA00012415"/>
    </source>
</evidence>
<dbReference type="Gene3D" id="2.160.10.10">
    <property type="entry name" value="Hexapeptide repeat proteins"/>
    <property type="match status" value="1"/>
</dbReference>
<evidence type="ECO:0000259" key="6">
    <source>
        <dbReference type="Pfam" id="PF12776"/>
    </source>
</evidence>
<dbReference type="PANTHER" id="PTHR46250">
    <property type="entry name" value="MYB/SANT-LIKE DNA-BINDING DOMAIN PROTEIN-RELATED"/>
    <property type="match status" value="1"/>
</dbReference>
<evidence type="ECO:0000256" key="4">
    <source>
        <dbReference type="ARBA" id="ARBA00022695"/>
    </source>
</evidence>
<sequence>MSRPPCSPSHLLPPQPLPSSLPTQKSSLPLPWPPWISMFFDHAIGINVPRSRFLPVKATLDLQLVQYDLYTLVDGFVTRNSARTNPSNPSIELGPEFKKVGSFLSRFKSIPSIVELDSLKVSGDVWFGFGIVLKGKVTTTAKPGVKLEIPDGAVIGNKKETLHVFGLWTLGSNDIMRFQVHTVGVASLQADSYSKMGRLTGCEDYDATGFGDLRRKEKTIPDALQPELGKGLLIAHGSHQELGKGDSMTNLMINMCDVLIPYMNLQRHVLVDGKMSFPSLRQTRTTGCFRLHPIRDEDAKIQWNQIPLYRKLKPSNPSRNQRPDSLARRRSSLPPPPRTPAPRRAATQASLLLGRQQPAPSLRRRSPPSRMDISEGSIAVRGRGENKRKWIPVEDDELIKELVDVSLDPRWRSDGSFKNGYTSVLEARLAEKLPDSRISATPHIDSRLRYFKTKYSALEQMLNKSGFTWDPTKKMIQCEKQQYETHCKNNPDAKGLYGVSFPYYDELSMVYSKDMATGEGAEDMTDAVQNLEEELVRVNANYEENGEDMTSVETPRRSVDSTSSSSKKRKKEWKGMKTSSSDPLLDVFNEVSGDLKVATMSIGKMAQAMDREASNQEKARDEDPQQKLREKAINEVRRLEFTSSEVIKAAGVFVRMPDQMGMLFALPEPLRREYIVDMLRDEAARRERGQSEGVGLDVE</sequence>
<dbReference type="EC" id="2.7.7.9" evidence="2"/>
<comment type="caution">
    <text evidence="8">The sequence shown here is derived from an EMBL/GenBank/DDBJ whole genome shotgun (WGS) entry which is preliminary data.</text>
</comment>
<reference evidence="8" key="1">
    <citation type="journal article" date="2018" name="Nat. Genet.">
        <title>Extensive intraspecific gene order and gene structural variations between Mo17 and other maize genomes.</title>
        <authorList>
            <person name="Sun S."/>
            <person name="Zhou Y."/>
            <person name="Chen J."/>
            <person name="Shi J."/>
            <person name="Zhao H."/>
            <person name="Zhao H."/>
            <person name="Song W."/>
            <person name="Zhang M."/>
            <person name="Cui Y."/>
            <person name="Dong X."/>
            <person name="Liu H."/>
            <person name="Ma X."/>
            <person name="Jiao Y."/>
            <person name="Wang B."/>
            <person name="Wei X."/>
            <person name="Stein J.C."/>
            <person name="Glaubitz J.C."/>
            <person name="Lu F."/>
            <person name="Yu G."/>
            <person name="Liang C."/>
            <person name="Fengler K."/>
            <person name="Li B."/>
            <person name="Rafalski A."/>
            <person name="Schnable P.S."/>
            <person name="Ware D.H."/>
            <person name="Buckler E.S."/>
            <person name="Lai J."/>
        </authorList>
    </citation>
    <scope>NUCLEOTIDE SEQUENCE [LARGE SCALE GENOMIC DNA]</scope>
    <source>
        <tissue evidence="8">Seedling</tissue>
    </source>
</reference>
<evidence type="ECO:0000259" key="7">
    <source>
        <dbReference type="Pfam" id="PF23950"/>
    </source>
</evidence>
<dbReference type="Proteomes" id="UP000251960">
    <property type="component" value="Chromosome 10"/>
</dbReference>
<keyword evidence="4 8" id="KW-0548">Nucleotidyltransferase</keyword>
<gene>
    <name evidence="8" type="primary">UGPA_2</name>
    <name evidence="8" type="ORF">Zm00014a_034029</name>
</gene>
<dbReference type="ExpressionAtlas" id="A0A3L6GDX8">
    <property type="expression patterns" value="baseline and differential"/>
</dbReference>
<name>A0A3L6GDX8_MAIZE</name>
<feature type="region of interest" description="Disordered" evidence="5">
    <location>
        <begin position="310"/>
        <end position="379"/>
    </location>
</feature>
<dbReference type="Pfam" id="PF23950">
    <property type="entry name" value="MLLE_2"/>
    <property type="match status" value="1"/>
</dbReference>
<feature type="compositionally biased region" description="Basic and acidic residues" evidence="5">
    <location>
        <begin position="609"/>
        <end position="628"/>
    </location>
</feature>
<dbReference type="SUPFAM" id="SSF51161">
    <property type="entry name" value="Trimeric LpxA-like enzymes"/>
    <property type="match status" value="1"/>
</dbReference>
<feature type="compositionally biased region" description="Pro residues" evidence="5">
    <location>
        <begin position="1"/>
        <end position="19"/>
    </location>
</feature>
<evidence type="ECO:0000256" key="1">
    <source>
        <dbReference type="ARBA" id="ARBA00010401"/>
    </source>
</evidence>
<keyword evidence="3 8" id="KW-0808">Transferase</keyword>
<dbReference type="InterPro" id="IPR056623">
    <property type="entry name" value="MLLE_2"/>
</dbReference>
<evidence type="ECO:0000256" key="5">
    <source>
        <dbReference type="SAM" id="MobiDB-lite"/>
    </source>
</evidence>
<dbReference type="InterPro" id="IPR011004">
    <property type="entry name" value="Trimer_LpxA-like_sf"/>
</dbReference>
<dbReference type="Gene3D" id="2.60.120.650">
    <property type="entry name" value="Cupin"/>
    <property type="match status" value="1"/>
</dbReference>
<dbReference type="InterPro" id="IPR002618">
    <property type="entry name" value="UDPGP_fam"/>
</dbReference>
<feature type="domain" description="MLLE-like" evidence="7">
    <location>
        <begin position="624"/>
        <end position="682"/>
    </location>
</feature>
<comment type="similarity">
    <text evidence="1">Belongs to the UDPGP type 1 family.</text>
</comment>
<proteinExistence type="inferred from homology"/>
<protein>
    <recommendedName>
        <fullName evidence="2">UTP--glucose-1-phosphate uridylyltransferase</fullName>
        <ecNumber evidence="2">2.7.7.9</ecNumber>
    </recommendedName>
</protein>